<dbReference type="EMBL" id="CP139960">
    <property type="protein sequence ID" value="WQD38608.1"/>
    <property type="molecule type" value="Genomic_DNA"/>
</dbReference>
<dbReference type="InterPro" id="IPR018711">
    <property type="entry name" value="NAGPA"/>
</dbReference>
<dbReference type="Pfam" id="PF16389">
    <property type="entry name" value="DUF4998"/>
    <property type="match status" value="1"/>
</dbReference>
<gene>
    <name evidence="2" type="ORF">U0035_00415</name>
</gene>
<proteinExistence type="predicted"/>
<dbReference type="GO" id="GO:0016798">
    <property type="term" value="F:hydrolase activity, acting on glycosyl bonds"/>
    <property type="evidence" value="ECO:0007669"/>
    <property type="project" value="UniProtKB-KW"/>
</dbReference>
<keyword evidence="3" id="KW-1185">Reference proteome</keyword>
<dbReference type="PANTHER" id="PTHR40446">
    <property type="entry name" value="N-ACETYLGLUCOSAMINE-1-PHOSPHODIESTER ALPHA-N-ACETYLGLUCOSAMINIDASE"/>
    <property type="match status" value="1"/>
</dbReference>
<evidence type="ECO:0000313" key="3">
    <source>
        <dbReference type="Proteomes" id="UP001325680"/>
    </source>
</evidence>
<name>A0ABZ0W7M7_9BACT</name>
<accession>A0ABZ0W7M7</accession>
<evidence type="ECO:0000259" key="1">
    <source>
        <dbReference type="Pfam" id="PF09992"/>
    </source>
</evidence>
<evidence type="ECO:0000313" key="2">
    <source>
        <dbReference type="EMBL" id="WQD38608.1"/>
    </source>
</evidence>
<reference evidence="2 3" key="1">
    <citation type="submission" date="2023-12" db="EMBL/GenBank/DDBJ databases">
        <title>Genome sequencing and assembly of bacterial species from a model synthetic community.</title>
        <authorList>
            <person name="Hogle S.L."/>
        </authorList>
    </citation>
    <scope>NUCLEOTIDE SEQUENCE [LARGE SCALE GENOMIC DNA]</scope>
    <source>
        <strain evidence="2 3">HAMBI_3031</strain>
    </source>
</reference>
<dbReference type="Proteomes" id="UP001325680">
    <property type="component" value="Chromosome"/>
</dbReference>
<feature type="domain" description="Phosphodiester glycosidase" evidence="1">
    <location>
        <begin position="304"/>
        <end position="482"/>
    </location>
</feature>
<dbReference type="Pfam" id="PF09992">
    <property type="entry name" value="NAGPA"/>
    <property type="match status" value="1"/>
</dbReference>
<protein>
    <submittedName>
        <fullName evidence="2">Phosphodiester glycosidase family protein</fullName>
    </submittedName>
</protein>
<dbReference type="PANTHER" id="PTHR40446:SF2">
    <property type="entry name" value="N-ACETYLGLUCOSAMINE-1-PHOSPHODIESTER ALPHA-N-ACETYLGLUCOSAMINIDASE"/>
    <property type="match status" value="1"/>
</dbReference>
<sequence>MLAIVMVVLVQLYACNKKSTGAEDGAISRVTIRSGYNRVQLSFNVGNSKADAFLVTHSGSSEVIRINASQAVNDSIKLFIENLEQGYYTFKVEAVRVDGSSIGGSQIVNARTYGDRHISGLATTPAADLVFIRDETPYLSWSGSFPTDFIGTEIRYTNMSNQTTSIRSYVADGVSVLRGYKEGTAFEYRSMYLPANSVDTFFSASIKTPAPAYFASLANKYIIEKSGMVSEITEQSRTKLHNHVEYSTLRFKTATGNPQSLFIVAADLSKANLGLSTLMPDNGTAFKIQTVKQMAQKRAAAGQKVLAAVNGDFFDWTPVEGRPWGPVVVEGNVIKNFLKAGINSSYIGVKKDGSLALGVASSLMSTDYAGFHNLIGAGETVLYMNKTRRIYNDTDRHPRTMAGFTDDGILYLIVVDGRRNDYSIGMTLDELSKVIGSLNVSFATNLDGGGSSTMVVNQNNGLAVTNRFSDATERAIANAIAIVEK</sequence>
<keyword evidence="2" id="KW-0326">Glycosidase</keyword>
<organism evidence="2 3">
    <name type="scientific">Niabella yanshanensis</name>
    <dbReference type="NCBI Taxonomy" id="577386"/>
    <lineage>
        <taxon>Bacteria</taxon>
        <taxon>Pseudomonadati</taxon>
        <taxon>Bacteroidota</taxon>
        <taxon>Chitinophagia</taxon>
        <taxon>Chitinophagales</taxon>
        <taxon>Chitinophagaceae</taxon>
        <taxon>Niabella</taxon>
    </lineage>
</organism>
<keyword evidence="2" id="KW-0378">Hydrolase</keyword>
<dbReference type="RefSeq" id="WP_162817896.1">
    <property type="nucleotide sequence ID" value="NZ_CP139960.1"/>
</dbReference>